<comment type="caution">
    <text evidence="2">The sequence shown here is derived from an EMBL/GenBank/DDBJ whole genome shotgun (WGS) entry which is preliminary data.</text>
</comment>
<dbReference type="EMBL" id="CAJVPV010010515">
    <property type="protein sequence ID" value="CAG8652001.1"/>
    <property type="molecule type" value="Genomic_DNA"/>
</dbReference>
<dbReference type="Proteomes" id="UP000789342">
    <property type="component" value="Unassembled WGS sequence"/>
</dbReference>
<proteinExistence type="predicted"/>
<organism evidence="2 3">
    <name type="scientific">Acaulospora morrowiae</name>
    <dbReference type="NCBI Taxonomy" id="94023"/>
    <lineage>
        <taxon>Eukaryota</taxon>
        <taxon>Fungi</taxon>
        <taxon>Fungi incertae sedis</taxon>
        <taxon>Mucoromycota</taxon>
        <taxon>Glomeromycotina</taxon>
        <taxon>Glomeromycetes</taxon>
        <taxon>Diversisporales</taxon>
        <taxon>Acaulosporaceae</taxon>
        <taxon>Acaulospora</taxon>
    </lineage>
</organism>
<protein>
    <submittedName>
        <fullName evidence="2">12727_t:CDS:1</fullName>
    </submittedName>
</protein>
<feature type="domain" description="Helitron helicase-like" evidence="1">
    <location>
        <begin position="97"/>
        <end position="142"/>
    </location>
</feature>
<dbReference type="InterPro" id="IPR025476">
    <property type="entry name" value="Helitron_helicase-like"/>
</dbReference>
<gene>
    <name evidence="2" type="ORF">AMORRO_LOCUS10007</name>
</gene>
<dbReference type="AlphaFoldDB" id="A0A9N9DWR4"/>
<evidence type="ECO:0000313" key="3">
    <source>
        <dbReference type="Proteomes" id="UP000789342"/>
    </source>
</evidence>
<evidence type="ECO:0000313" key="2">
    <source>
        <dbReference type="EMBL" id="CAG8652001.1"/>
    </source>
</evidence>
<feature type="non-terminal residue" evidence="2">
    <location>
        <position position="1"/>
    </location>
</feature>
<keyword evidence="3" id="KW-1185">Reference proteome</keyword>
<dbReference type="PANTHER" id="PTHR45786">
    <property type="entry name" value="DNA BINDING PROTEIN-LIKE"/>
    <property type="match status" value="1"/>
</dbReference>
<reference evidence="2" key="1">
    <citation type="submission" date="2021-06" db="EMBL/GenBank/DDBJ databases">
        <authorList>
            <person name="Kallberg Y."/>
            <person name="Tangrot J."/>
            <person name="Rosling A."/>
        </authorList>
    </citation>
    <scope>NUCLEOTIDE SEQUENCE</scope>
    <source>
        <strain evidence="2">CL551</strain>
    </source>
</reference>
<sequence>MYYTDEQQRYRQCLMPDLDSSTLSELQAILHKGNPYSRDEYQYTTPTASKVAVLMVESSQESECLNYDIILYKQGGSLQRISQIHPAYNTPLESFALHRAGQLFQQYIVDAYACIEQSQLNYLRLNQKQIWAELYNGLQDTLT</sequence>
<accession>A0A9N9DWR4</accession>
<evidence type="ECO:0000259" key="1">
    <source>
        <dbReference type="Pfam" id="PF14214"/>
    </source>
</evidence>
<dbReference type="Pfam" id="PF14214">
    <property type="entry name" value="Helitron_like_N"/>
    <property type="match status" value="1"/>
</dbReference>
<name>A0A9N9DWR4_9GLOM</name>
<dbReference type="OrthoDB" id="2272314at2759"/>
<dbReference type="PANTHER" id="PTHR45786:SF74">
    <property type="entry name" value="ATP-DEPENDENT DNA HELICASE"/>
    <property type="match status" value="1"/>
</dbReference>